<dbReference type="Pfam" id="PF22456">
    <property type="entry name" value="PqqF-like_C_4"/>
    <property type="match status" value="1"/>
</dbReference>
<reference evidence="5" key="1">
    <citation type="submission" date="2017-02" db="UniProtKB">
        <authorList>
            <consortium name="WormBaseParasite"/>
        </authorList>
    </citation>
    <scope>IDENTIFICATION</scope>
</reference>
<dbReference type="WBParaSite" id="ASIM_0001455401-mRNA-1">
    <property type="protein sequence ID" value="ASIM_0001455401-mRNA-1"/>
    <property type="gene ID" value="ASIM_0001455401"/>
</dbReference>
<dbReference type="InterPro" id="IPR011249">
    <property type="entry name" value="Metalloenz_LuxS/M16"/>
</dbReference>
<keyword evidence="1" id="KW-0479">Metal-binding</keyword>
<dbReference type="GO" id="GO:0051603">
    <property type="term" value="P:proteolysis involved in protein catabolic process"/>
    <property type="evidence" value="ECO:0007669"/>
    <property type="project" value="TreeGrafter"/>
</dbReference>
<proteinExistence type="predicted"/>
<evidence type="ECO:0000259" key="2">
    <source>
        <dbReference type="Pfam" id="PF22456"/>
    </source>
</evidence>
<gene>
    <name evidence="3" type="ORF">ASIM_LOCUS13964</name>
</gene>
<dbReference type="GO" id="GO:0004222">
    <property type="term" value="F:metalloendopeptidase activity"/>
    <property type="evidence" value="ECO:0007669"/>
    <property type="project" value="TreeGrafter"/>
</dbReference>
<organism evidence="5">
    <name type="scientific">Anisakis simplex</name>
    <name type="common">Herring worm</name>
    <dbReference type="NCBI Taxonomy" id="6269"/>
    <lineage>
        <taxon>Eukaryota</taxon>
        <taxon>Metazoa</taxon>
        <taxon>Ecdysozoa</taxon>
        <taxon>Nematoda</taxon>
        <taxon>Chromadorea</taxon>
        <taxon>Rhabditida</taxon>
        <taxon>Spirurina</taxon>
        <taxon>Ascaridomorpha</taxon>
        <taxon>Ascaridoidea</taxon>
        <taxon>Anisakidae</taxon>
        <taxon>Anisakis</taxon>
        <taxon>Anisakis simplex complex</taxon>
    </lineage>
</organism>
<dbReference type="InterPro" id="IPR054734">
    <property type="entry name" value="PqqF-like_C_4"/>
</dbReference>
<dbReference type="PANTHER" id="PTHR43690">
    <property type="entry name" value="NARDILYSIN"/>
    <property type="match status" value="1"/>
</dbReference>
<dbReference type="AlphaFoldDB" id="A0A0M3K126"/>
<feature type="domain" description="Coenzyme PQQ synthesis protein F-like C-terminal lobe" evidence="2">
    <location>
        <begin position="16"/>
        <end position="114"/>
    </location>
</feature>
<name>A0A0M3K126_ANISI</name>
<evidence type="ECO:0000313" key="4">
    <source>
        <dbReference type="Proteomes" id="UP000267096"/>
    </source>
</evidence>
<dbReference type="OrthoDB" id="7784541at2759"/>
<protein>
    <submittedName>
        <fullName evidence="5">Insulin-degrading enzyme (inferred by orthology to a human protein)</fullName>
    </submittedName>
</protein>
<dbReference type="GO" id="GO:0046872">
    <property type="term" value="F:metal ion binding"/>
    <property type="evidence" value="ECO:0007669"/>
    <property type="project" value="UniProtKB-KW"/>
</dbReference>
<keyword evidence="4" id="KW-1185">Reference proteome</keyword>
<dbReference type="GO" id="GO:0043171">
    <property type="term" value="P:peptide catabolic process"/>
    <property type="evidence" value="ECO:0007669"/>
    <property type="project" value="TreeGrafter"/>
</dbReference>
<dbReference type="GO" id="GO:0005739">
    <property type="term" value="C:mitochondrion"/>
    <property type="evidence" value="ECO:0007669"/>
    <property type="project" value="TreeGrafter"/>
</dbReference>
<evidence type="ECO:0000313" key="5">
    <source>
        <dbReference type="WBParaSite" id="ASIM_0001455401-mRNA-1"/>
    </source>
</evidence>
<dbReference type="InterPro" id="IPR050626">
    <property type="entry name" value="Peptidase_M16"/>
</dbReference>
<dbReference type="Gene3D" id="3.30.830.10">
    <property type="entry name" value="Metalloenzyme, LuxS/M16 peptidase-like"/>
    <property type="match status" value="1"/>
</dbReference>
<dbReference type="GO" id="GO:0005829">
    <property type="term" value="C:cytosol"/>
    <property type="evidence" value="ECO:0007669"/>
    <property type="project" value="TreeGrafter"/>
</dbReference>
<evidence type="ECO:0000313" key="3">
    <source>
        <dbReference type="EMBL" id="VDK51055.1"/>
    </source>
</evidence>
<sequence length="153" mass="17525">MQTGPQNTRENVLLELIVQLAAEPAFNQLRTNEQLGYIVHTGTRRSCGTQAFEMLVQGKHDPEHMNSRIENFLQTFRKNLEEMPDEEFKDNVEALAAKRLEKPKTMGAKSARYWAEIDVGFYHFNRALSLYPLPQPVIEIPPLASKNDETLPN</sequence>
<reference evidence="3 4" key="2">
    <citation type="submission" date="2018-11" db="EMBL/GenBank/DDBJ databases">
        <authorList>
            <consortium name="Pathogen Informatics"/>
        </authorList>
    </citation>
    <scope>NUCLEOTIDE SEQUENCE [LARGE SCALE GENOMIC DNA]</scope>
</reference>
<evidence type="ECO:0000256" key="1">
    <source>
        <dbReference type="ARBA" id="ARBA00022723"/>
    </source>
</evidence>
<dbReference type="PANTHER" id="PTHR43690:SF18">
    <property type="entry name" value="INSULIN-DEGRADING ENZYME-RELATED"/>
    <property type="match status" value="1"/>
</dbReference>
<dbReference type="SUPFAM" id="SSF63411">
    <property type="entry name" value="LuxS/MPP-like metallohydrolase"/>
    <property type="match status" value="1"/>
</dbReference>
<dbReference type="EMBL" id="UYRR01031563">
    <property type="protein sequence ID" value="VDK51055.1"/>
    <property type="molecule type" value="Genomic_DNA"/>
</dbReference>
<accession>A0A0M3K126</accession>
<dbReference type="Proteomes" id="UP000267096">
    <property type="component" value="Unassembled WGS sequence"/>
</dbReference>